<dbReference type="SMART" id="SM00855">
    <property type="entry name" value="PGAM"/>
    <property type="match status" value="1"/>
</dbReference>
<proteinExistence type="predicted"/>
<dbReference type="SUPFAM" id="SSF53254">
    <property type="entry name" value="Phosphoglycerate mutase-like"/>
    <property type="match status" value="1"/>
</dbReference>
<reference evidence="1" key="1">
    <citation type="submission" date="2020-05" db="EMBL/GenBank/DDBJ databases">
        <authorList>
            <person name="Chiriac C."/>
            <person name="Salcher M."/>
            <person name="Ghai R."/>
            <person name="Kavagutti S V."/>
        </authorList>
    </citation>
    <scope>NUCLEOTIDE SEQUENCE</scope>
</reference>
<dbReference type="CDD" id="cd07067">
    <property type="entry name" value="HP_PGM_like"/>
    <property type="match status" value="1"/>
</dbReference>
<dbReference type="AlphaFoldDB" id="A0A6J6G5S9"/>
<dbReference type="InterPro" id="IPR029033">
    <property type="entry name" value="His_PPase_superfam"/>
</dbReference>
<dbReference type="InterPro" id="IPR013078">
    <property type="entry name" value="His_Pase_superF_clade-1"/>
</dbReference>
<dbReference type="EMBL" id="CAEZUL010000033">
    <property type="protein sequence ID" value="CAB4595910.1"/>
    <property type="molecule type" value="Genomic_DNA"/>
</dbReference>
<dbReference type="Pfam" id="PF00300">
    <property type="entry name" value="His_Phos_1"/>
    <property type="match status" value="1"/>
</dbReference>
<accession>A0A6J6G5S9</accession>
<dbReference type="Gene3D" id="3.40.50.1240">
    <property type="entry name" value="Phosphoglycerate mutase-like"/>
    <property type="match status" value="1"/>
</dbReference>
<dbReference type="InterPro" id="IPR050275">
    <property type="entry name" value="PGM_Phosphatase"/>
</dbReference>
<dbReference type="PANTHER" id="PTHR48100">
    <property type="entry name" value="BROAD-SPECIFICITY PHOSPHATASE YOR283W-RELATED"/>
    <property type="match status" value="1"/>
</dbReference>
<protein>
    <submittedName>
        <fullName evidence="1">Unannotated protein</fullName>
    </submittedName>
</protein>
<dbReference type="PANTHER" id="PTHR48100:SF62">
    <property type="entry name" value="GLUCOSYL-3-PHOSPHOGLYCERATE PHOSPHATASE"/>
    <property type="match status" value="1"/>
</dbReference>
<name>A0A6J6G5S9_9ZZZZ</name>
<organism evidence="1">
    <name type="scientific">freshwater metagenome</name>
    <dbReference type="NCBI Taxonomy" id="449393"/>
    <lineage>
        <taxon>unclassified sequences</taxon>
        <taxon>metagenomes</taxon>
        <taxon>ecological metagenomes</taxon>
    </lineage>
</organism>
<sequence length="188" mass="20362">MTRVYMVRHGRAAAGWNVDPDPALDELGRTQSLAVANKLSHLGPLPVISSPLLRCQQTAFPLATAWKQDVVIDALVGEIPSPEGYALEDRVDWLRDAMAGTWAQVGEKSGAHYIAYRDAIGERVKAITTPTVIFSHFIAINAVIGVATNNDAVLVTSLDNCSVTTFEVHEDGRLELIEAGNEADTLIR</sequence>
<dbReference type="GO" id="GO:0016791">
    <property type="term" value="F:phosphatase activity"/>
    <property type="evidence" value="ECO:0007669"/>
    <property type="project" value="TreeGrafter"/>
</dbReference>
<gene>
    <name evidence="1" type="ORF">UFOPK1808_00438</name>
</gene>
<evidence type="ECO:0000313" key="1">
    <source>
        <dbReference type="EMBL" id="CAB4595910.1"/>
    </source>
</evidence>
<dbReference type="GO" id="GO:0005737">
    <property type="term" value="C:cytoplasm"/>
    <property type="evidence" value="ECO:0007669"/>
    <property type="project" value="TreeGrafter"/>
</dbReference>